<name>A0A0L8M643_STRVG</name>
<gene>
    <name evidence="3" type="ORF">ADK75_30005</name>
</gene>
<dbReference type="InterPro" id="IPR012338">
    <property type="entry name" value="Beta-lactam/transpept-like"/>
</dbReference>
<comment type="caution">
    <text evidence="3">The sequence shown here is derived from an EMBL/GenBank/DDBJ whole genome shotgun (WGS) entry which is preliminary data.</text>
</comment>
<feature type="compositionally biased region" description="Polar residues" evidence="1">
    <location>
        <begin position="1"/>
        <end position="14"/>
    </location>
</feature>
<dbReference type="PANTHER" id="PTHR46825">
    <property type="entry name" value="D-ALANYL-D-ALANINE-CARBOXYPEPTIDASE/ENDOPEPTIDASE AMPH"/>
    <property type="match status" value="1"/>
</dbReference>
<dbReference type="InterPro" id="IPR001466">
    <property type="entry name" value="Beta-lactam-related"/>
</dbReference>
<evidence type="ECO:0000259" key="2">
    <source>
        <dbReference type="Pfam" id="PF00144"/>
    </source>
</evidence>
<dbReference type="PANTHER" id="PTHR46825:SF7">
    <property type="entry name" value="D-ALANYL-D-ALANINE CARBOXYPEPTIDASE"/>
    <property type="match status" value="1"/>
</dbReference>
<accession>A0A0L8M643</accession>
<dbReference type="InterPro" id="IPR050491">
    <property type="entry name" value="AmpC-like"/>
</dbReference>
<feature type="domain" description="Beta-lactamase-related" evidence="2">
    <location>
        <begin position="20"/>
        <end position="332"/>
    </location>
</feature>
<dbReference type="Pfam" id="PF00144">
    <property type="entry name" value="Beta-lactamase"/>
    <property type="match status" value="1"/>
</dbReference>
<dbReference type="Proteomes" id="UP000037084">
    <property type="component" value="Unassembled WGS sequence"/>
</dbReference>
<evidence type="ECO:0000313" key="4">
    <source>
        <dbReference type="Proteomes" id="UP000037084"/>
    </source>
</evidence>
<dbReference type="Gene3D" id="3.40.710.10">
    <property type="entry name" value="DD-peptidase/beta-lactamase superfamily"/>
    <property type="match status" value="1"/>
</dbReference>
<dbReference type="RefSeq" id="WP_053175985.1">
    <property type="nucleotide sequence ID" value="NZ_LGUV01000359.1"/>
</dbReference>
<dbReference type="PATRIC" id="fig|1961.12.peg.6656"/>
<proteinExistence type="predicted"/>
<feature type="region of interest" description="Disordered" evidence="1">
    <location>
        <begin position="1"/>
        <end position="26"/>
    </location>
</feature>
<dbReference type="PROSITE" id="PS00146">
    <property type="entry name" value="BETA_LACTAMASE_A"/>
    <property type="match status" value="1"/>
</dbReference>
<organism evidence="3 4">
    <name type="scientific">Streptomyces virginiae</name>
    <name type="common">Streptomyces cinnamonensis</name>
    <dbReference type="NCBI Taxonomy" id="1961"/>
    <lineage>
        <taxon>Bacteria</taxon>
        <taxon>Bacillati</taxon>
        <taxon>Actinomycetota</taxon>
        <taxon>Actinomycetes</taxon>
        <taxon>Kitasatosporales</taxon>
        <taxon>Streptomycetaceae</taxon>
        <taxon>Streptomyces</taxon>
    </lineage>
</organism>
<evidence type="ECO:0000256" key="1">
    <source>
        <dbReference type="SAM" id="MobiDB-lite"/>
    </source>
</evidence>
<reference evidence="4" key="1">
    <citation type="submission" date="2015-07" db="EMBL/GenBank/DDBJ databases">
        <authorList>
            <consortium name="Consortium for Microbial Forensics and Genomics (microFORGE)"/>
            <person name="Knight B.M."/>
            <person name="Roberts D.P."/>
            <person name="Lin D."/>
            <person name="Hari K."/>
            <person name="Fletcher J."/>
            <person name="Melcher U."/>
            <person name="Blagden T."/>
            <person name="Winegar R.A."/>
        </authorList>
    </citation>
    <scope>NUCLEOTIDE SEQUENCE [LARGE SCALE GENOMIC DNA]</scope>
    <source>
        <strain evidence="4">NRRL B-1447</strain>
    </source>
</reference>
<dbReference type="InterPro" id="IPR023650">
    <property type="entry name" value="Beta-lactam_class-A_AS"/>
</dbReference>
<dbReference type="AlphaFoldDB" id="A0A0L8M643"/>
<protein>
    <recommendedName>
        <fullName evidence="2">Beta-lactamase-related domain-containing protein</fullName>
    </recommendedName>
</protein>
<sequence length="372" mass="40028">MAKSVPQSMSSRTAVQKALDRAVSGGDGGGLPGAAAEVLDLRGRWFGAAGVADTTTGRERLPEEEFRIGSTTKTFTAALVLQLAAEGVLTLDDTVEQWLPGLLRGNGNDPDRITLRHLLGMTGGVFNYAVDEKLASQHYGAAFLEHRYDRYRPEQLVEVAQSHAPDFAPGEGWTYSNTGYILAGLVIEKATGRSFADQVEERIARPLALGGTYVPGDDEHALRGPHTRLYSKNNLPDADAEIHDVTELNTTFAWAAGGMVSTTRDLNRFFGELLGGRLLPPAEQREMFAVRPTPEGKWIPHTSYGLGISSIEVAPGVTVWGMGGAFHGSFCYTYGTRDGLHIVSQSINADWNNPIGVFTEVLLAEFAPGAPA</sequence>
<dbReference type="SUPFAM" id="SSF56601">
    <property type="entry name" value="beta-lactamase/transpeptidase-like"/>
    <property type="match status" value="1"/>
</dbReference>
<evidence type="ECO:0000313" key="3">
    <source>
        <dbReference type="EMBL" id="KOG45845.1"/>
    </source>
</evidence>
<dbReference type="EMBL" id="LGUV01000359">
    <property type="protein sequence ID" value="KOG45845.1"/>
    <property type="molecule type" value="Genomic_DNA"/>
</dbReference>